<organism evidence="1 2">
    <name type="scientific">Aspergillus ibericus CBS 121593</name>
    <dbReference type="NCBI Taxonomy" id="1448316"/>
    <lineage>
        <taxon>Eukaryota</taxon>
        <taxon>Fungi</taxon>
        <taxon>Dikarya</taxon>
        <taxon>Ascomycota</taxon>
        <taxon>Pezizomycotina</taxon>
        <taxon>Eurotiomycetes</taxon>
        <taxon>Eurotiomycetidae</taxon>
        <taxon>Eurotiales</taxon>
        <taxon>Aspergillaceae</taxon>
        <taxon>Aspergillus</taxon>
        <taxon>Aspergillus subgen. Circumdati</taxon>
    </lineage>
</organism>
<dbReference type="Proteomes" id="UP000249402">
    <property type="component" value="Unassembled WGS sequence"/>
</dbReference>
<dbReference type="STRING" id="1448316.A0A395GPS6"/>
<gene>
    <name evidence="1" type="ORF">BO80DRAFT_448847</name>
</gene>
<protein>
    <submittedName>
        <fullName evidence="1">Uncharacterized protein</fullName>
    </submittedName>
</protein>
<dbReference type="EMBL" id="KZ824469">
    <property type="protein sequence ID" value="RAK96847.1"/>
    <property type="molecule type" value="Genomic_DNA"/>
</dbReference>
<dbReference type="VEuPathDB" id="FungiDB:BO80DRAFT_448847"/>
<dbReference type="RefSeq" id="XP_025571175.1">
    <property type="nucleotide sequence ID" value="XM_025721702.1"/>
</dbReference>
<reference evidence="1 2" key="1">
    <citation type="submission" date="2018-02" db="EMBL/GenBank/DDBJ databases">
        <title>The genomes of Aspergillus section Nigri reveals drivers in fungal speciation.</title>
        <authorList>
            <consortium name="DOE Joint Genome Institute"/>
            <person name="Vesth T.C."/>
            <person name="Nybo J."/>
            <person name="Theobald S."/>
            <person name="Brandl J."/>
            <person name="Frisvad J.C."/>
            <person name="Nielsen K.F."/>
            <person name="Lyhne E.K."/>
            <person name="Kogle M.E."/>
            <person name="Kuo A."/>
            <person name="Riley R."/>
            <person name="Clum A."/>
            <person name="Nolan M."/>
            <person name="Lipzen A."/>
            <person name="Salamov A."/>
            <person name="Henrissat B."/>
            <person name="Wiebenga A."/>
            <person name="De vries R.P."/>
            <person name="Grigoriev I.V."/>
            <person name="Mortensen U.H."/>
            <person name="Andersen M.R."/>
            <person name="Baker S.E."/>
        </authorList>
    </citation>
    <scope>NUCLEOTIDE SEQUENCE [LARGE SCALE GENOMIC DNA]</scope>
    <source>
        <strain evidence="1 2">CBS 121593</strain>
    </source>
</reference>
<dbReference type="AlphaFoldDB" id="A0A395GPS6"/>
<accession>A0A395GPS6</accession>
<dbReference type="InterPro" id="IPR036318">
    <property type="entry name" value="FAD-bd_PCMH-like_sf"/>
</dbReference>
<dbReference type="GO" id="GO:0050660">
    <property type="term" value="F:flavin adenine dinucleotide binding"/>
    <property type="evidence" value="ECO:0007669"/>
    <property type="project" value="InterPro"/>
</dbReference>
<keyword evidence="2" id="KW-1185">Reference proteome</keyword>
<proteinExistence type="predicted"/>
<name>A0A395GPS6_9EURO</name>
<dbReference type="SUPFAM" id="SSF56176">
    <property type="entry name" value="FAD-binding/transporter-associated domain-like"/>
    <property type="match status" value="1"/>
</dbReference>
<evidence type="ECO:0000313" key="2">
    <source>
        <dbReference type="Proteomes" id="UP000249402"/>
    </source>
</evidence>
<evidence type="ECO:0000313" key="1">
    <source>
        <dbReference type="EMBL" id="RAK96847.1"/>
    </source>
</evidence>
<sequence>MLPIQTNTIKPWKMIRHHHGQPVVRDGELKATRFHGLDPACIFLPTSADEVADAVSVFTTGEAQRVLLAFNNMNDYQVHHDTIDVSPGMTKINNVTTSKQ</sequence>
<dbReference type="GeneID" id="37226567"/>